<dbReference type="InterPro" id="IPR014730">
    <property type="entry name" value="ETF_a/b_N"/>
</dbReference>
<dbReference type="SUPFAM" id="SSF52402">
    <property type="entry name" value="Adenine nucleotide alpha hydrolases-like"/>
    <property type="match status" value="1"/>
</dbReference>
<evidence type="ECO:0000256" key="1">
    <source>
        <dbReference type="ARBA" id="ARBA00022982"/>
    </source>
</evidence>
<evidence type="ECO:0000313" key="4">
    <source>
        <dbReference type="Proteomes" id="UP000663722"/>
    </source>
</evidence>
<sequence length="255" mass="27708">MGGYMHIAVLAKVVPDYEVPAGDFELSDNRAHSRYTRMMGLYDENAIETGVQLKEKYSASLTIISYGAEDDIPVLRKAIAMGAEKLVLVTGQSDDASVIAANLKMAIDNLGDVDLILAGQQSADMDRGVVHGTLAEMLGLTFIPQVSKIESENGGWKISQLTETGSRDLQFNGKGVFSITSIPENVPRIPAVRAIFAAKKKPVEKVAEVESNAMGIEEVSVEIPTMDSVCEFLPVEDVGETVKTLLTKLREERYL</sequence>
<keyword evidence="1" id="KW-0249">Electron transport</keyword>
<keyword evidence="4" id="KW-1185">Reference proteome</keyword>
<dbReference type="EMBL" id="CP061800">
    <property type="protein sequence ID" value="QTA92891.1"/>
    <property type="molecule type" value="Genomic_DNA"/>
</dbReference>
<protein>
    <submittedName>
        <fullName evidence="3">Electron transfer flavoprotein, subunit beta</fullName>
    </submittedName>
</protein>
<organism evidence="3 4">
    <name type="scientific">Desulfonema magnum</name>
    <dbReference type="NCBI Taxonomy" id="45655"/>
    <lineage>
        <taxon>Bacteria</taxon>
        <taxon>Pseudomonadati</taxon>
        <taxon>Thermodesulfobacteriota</taxon>
        <taxon>Desulfobacteria</taxon>
        <taxon>Desulfobacterales</taxon>
        <taxon>Desulfococcaceae</taxon>
        <taxon>Desulfonema</taxon>
    </lineage>
</organism>
<dbReference type="InterPro" id="IPR014729">
    <property type="entry name" value="Rossmann-like_a/b/a_fold"/>
</dbReference>
<gene>
    <name evidence="3" type="primary">etfB4</name>
    <name evidence="3" type="ORF">dnm_089840</name>
</gene>
<accession>A0A975GTA6</accession>
<dbReference type="PANTHER" id="PTHR21294">
    <property type="entry name" value="ELECTRON TRANSFER FLAVOPROTEIN BETA-SUBUNIT"/>
    <property type="match status" value="1"/>
</dbReference>
<keyword evidence="1" id="KW-0813">Transport</keyword>
<reference evidence="3" key="1">
    <citation type="journal article" date="2021" name="Microb. Physiol.">
        <title>Proteogenomic Insights into the Physiology of Marine, Sulfate-Reducing, Filamentous Desulfonema limicola and Desulfonema magnum.</title>
        <authorList>
            <person name="Schnaars V."/>
            <person name="Wohlbrand L."/>
            <person name="Scheve S."/>
            <person name="Hinrichs C."/>
            <person name="Reinhardt R."/>
            <person name="Rabus R."/>
        </authorList>
    </citation>
    <scope>NUCLEOTIDE SEQUENCE</scope>
    <source>
        <strain evidence="3">4be13</strain>
    </source>
</reference>
<name>A0A975GTA6_9BACT</name>
<feature type="domain" description="Electron transfer flavoprotein alpha/beta-subunit N-terminal" evidence="2">
    <location>
        <begin position="29"/>
        <end position="218"/>
    </location>
</feature>
<dbReference type="KEGG" id="dmm:dnm_089840"/>
<evidence type="ECO:0000313" key="3">
    <source>
        <dbReference type="EMBL" id="QTA92891.1"/>
    </source>
</evidence>
<dbReference type="AlphaFoldDB" id="A0A975GTA6"/>
<dbReference type="SMART" id="SM00893">
    <property type="entry name" value="ETF"/>
    <property type="match status" value="1"/>
</dbReference>
<evidence type="ECO:0000259" key="2">
    <source>
        <dbReference type="SMART" id="SM00893"/>
    </source>
</evidence>
<proteinExistence type="predicted"/>
<dbReference type="Gene3D" id="3.40.50.620">
    <property type="entry name" value="HUPs"/>
    <property type="match status" value="1"/>
</dbReference>
<dbReference type="Proteomes" id="UP000663722">
    <property type="component" value="Chromosome"/>
</dbReference>
<dbReference type="Pfam" id="PF01012">
    <property type="entry name" value="ETF"/>
    <property type="match status" value="1"/>
</dbReference>
<dbReference type="GO" id="GO:0009055">
    <property type="term" value="F:electron transfer activity"/>
    <property type="evidence" value="ECO:0007669"/>
    <property type="project" value="InterPro"/>
</dbReference>
<dbReference type="InterPro" id="IPR012255">
    <property type="entry name" value="ETF_b"/>
</dbReference>